<dbReference type="InterPro" id="IPR019684">
    <property type="entry name" value="HofP"/>
</dbReference>
<evidence type="ECO:0000256" key="1">
    <source>
        <dbReference type="SAM" id="MobiDB-lite"/>
    </source>
</evidence>
<dbReference type="AlphaFoldDB" id="A0A0H3FKT3"/>
<keyword evidence="3" id="KW-1185">Reference proteome</keyword>
<dbReference type="HOGENOM" id="CLU_128670_0_0_6"/>
<gene>
    <name evidence="2" type="ordered locus">EAE_05175</name>
</gene>
<dbReference type="Proteomes" id="UP000008881">
    <property type="component" value="Chromosome"/>
</dbReference>
<evidence type="ECO:0008006" key="4">
    <source>
        <dbReference type="Google" id="ProtNLM"/>
    </source>
</evidence>
<organism evidence="2 3">
    <name type="scientific">Klebsiella aerogenes (strain ATCC 13048 / DSM 30053 / CCUG 1429 / JCM 1235 / KCTC 2190 / NBRC 13534 / NCIMB 10102 / NCTC 10006 / CDC 819-56)</name>
    <name type="common">Enterobacter aerogenes</name>
    <dbReference type="NCBI Taxonomy" id="1028307"/>
    <lineage>
        <taxon>Bacteria</taxon>
        <taxon>Pseudomonadati</taxon>
        <taxon>Pseudomonadota</taxon>
        <taxon>Gammaproteobacteria</taxon>
        <taxon>Enterobacterales</taxon>
        <taxon>Enterobacteriaceae</taxon>
        <taxon>Klebsiella/Raoultella group</taxon>
        <taxon>Klebsiella</taxon>
    </lineage>
</organism>
<dbReference type="RefSeq" id="WP_015703655.1">
    <property type="nucleotide sequence ID" value="NC_015663.1"/>
</dbReference>
<sequence length="133" mass="14584">MKHKGYMLLLVCPLLTGARDPFLPVEDRCQTTPLTQWRYGGGTGHPALWLALIQDHTGQWRRVRRNDVLPGGWRIRQLTAETLTLEASAGCEPARWVWSRKGSQHDAKDKPATSAAAVAGRGDEKRTAGVAGG</sequence>
<protein>
    <recommendedName>
        <fullName evidence="4">DUF2531 family protein</fullName>
    </recommendedName>
</protein>
<feature type="region of interest" description="Disordered" evidence="1">
    <location>
        <begin position="100"/>
        <end position="133"/>
    </location>
</feature>
<dbReference type="eggNOG" id="ENOG50335JD">
    <property type="taxonomic scope" value="Bacteria"/>
</dbReference>
<dbReference type="EMBL" id="CP002824">
    <property type="protein sequence ID" value="AEG95962.1"/>
    <property type="molecule type" value="Genomic_DNA"/>
</dbReference>
<accession>A0A0H3FKT3</accession>
<evidence type="ECO:0000313" key="3">
    <source>
        <dbReference type="Proteomes" id="UP000008881"/>
    </source>
</evidence>
<dbReference type="GeneID" id="93314167"/>
<dbReference type="KEGG" id="eae:EAE_05175"/>
<dbReference type="Pfam" id="PF10748">
    <property type="entry name" value="HofP"/>
    <property type="match status" value="1"/>
</dbReference>
<proteinExistence type="predicted"/>
<reference evidence="2 3" key="1">
    <citation type="journal article" date="2012" name="J. Bacteriol.">
        <title>Complete genome sequence of Enterobacter aerogenes KCTC 2190.</title>
        <authorList>
            <person name="Shin S.H."/>
            <person name="Kim S."/>
            <person name="Kim J.Y."/>
            <person name="Lee S."/>
            <person name="Um Y."/>
            <person name="Oh M.K."/>
            <person name="Kim Y.R."/>
            <person name="Lee J."/>
            <person name="Yang K.S."/>
        </authorList>
    </citation>
    <scope>NUCLEOTIDE SEQUENCE [LARGE SCALE GENOMIC DNA]</scope>
    <source>
        <strain evidence="2 3">KCTC 2190</strain>
    </source>
</reference>
<dbReference type="OrthoDB" id="6562856at2"/>
<name>A0A0H3FKT3_KLEAK</name>
<evidence type="ECO:0000313" key="2">
    <source>
        <dbReference type="EMBL" id="AEG95962.1"/>
    </source>
</evidence>